<organism evidence="11 12">
    <name type="scientific">Methylomonas koyamae</name>
    <dbReference type="NCBI Taxonomy" id="702114"/>
    <lineage>
        <taxon>Bacteria</taxon>
        <taxon>Pseudomonadati</taxon>
        <taxon>Pseudomonadota</taxon>
        <taxon>Gammaproteobacteria</taxon>
        <taxon>Methylococcales</taxon>
        <taxon>Methylococcaceae</taxon>
        <taxon>Methylomonas</taxon>
    </lineage>
</organism>
<dbReference type="RefSeq" id="WP_064024627.1">
    <property type="nucleotide sequence ID" value="NZ_LUUK01000025.1"/>
</dbReference>
<dbReference type="InterPro" id="IPR043519">
    <property type="entry name" value="NT_sf"/>
</dbReference>
<keyword evidence="2" id="KW-1277">Toxin-antitoxin system</keyword>
<keyword evidence="6" id="KW-0547">Nucleotide-binding</keyword>
<keyword evidence="5" id="KW-0479">Metal-binding</keyword>
<evidence type="ECO:0000256" key="7">
    <source>
        <dbReference type="ARBA" id="ARBA00022840"/>
    </source>
</evidence>
<dbReference type="InterPro" id="IPR052038">
    <property type="entry name" value="Type-VII_TA_antitoxin"/>
</dbReference>
<dbReference type="PANTHER" id="PTHR33571:SF12">
    <property type="entry name" value="BSL3053 PROTEIN"/>
    <property type="match status" value="1"/>
</dbReference>
<evidence type="ECO:0000259" key="10">
    <source>
        <dbReference type="Pfam" id="PF01909"/>
    </source>
</evidence>
<evidence type="ECO:0000313" key="12">
    <source>
        <dbReference type="Proteomes" id="UP000077628"/>
    </source>
</evidence>
<accession>A0A177P9N9</accession>
<evidence type="ECO:0000256" key="6">
    <source>
        <dbReference type="ARBA" id="ARBA00022741"/>
    </source>
</evidence>
<dbReference type="GO" id="GO:0005524">
    <property type="term" value="F:ATP binding"/>
    <property type="evidence" value="ECO:0007669"/>
    <property type="project" value="UniProtKB-KW"/>
</dbReference>
<dbReference type="Gene3D" id="3.30.460.10">
    <property type="entry name" value="Beta Polymerase, domain 2"/>
    <property type="match status" value="1"/>
</dbReference>
<evidence type="ECO:0000256" key="9">
    <source>
        <dbReference type="ARBA" id="ARBA00038276"/>
    </source>
</evidence>
<evidence type="ECO:0000256" key="3">
    <source>
        <dbReference type="ARBA" id="ARBA00022679"/>
    </source>
</evidence>
<dbReference type="GO" id="GO:0046872">
    <property type="term" value="F:metal ion binding"/>
    <property type="evidence" value="ECO:0007669"/>
    <property type="project" value="UniProtKB-KW"/>
</dbReference>
<evidence type="ECO:0000256" key="2">
    <source>
        <dbReference type="ARBA" id="ARBA00022649"/>
    </source>
</evidence>
<comment type="cofactor">
    <cofactor evidence="1">
        <name>Mg(2+)</name>
        <dbReference type="ChEBI" id="CHEBI:18420"/>
    </cofactor>
</comment>
<dbReference type="PANTHER" id="PTHR33571">
    <property type="entry name" value="SSL8005 PROTEIN"/>
    <property type="match status" value="1"/>
</dbReference>
<dbReference type="Pfam" id="PF01909">
    <property type="entry name" value="NTP_transf_2"/>
    <property type="match status" value="1"/>
</dbReference>
<protein>
    <submittedName>
        <fullName evidence="11">Nucleotidyltransferase</fullName>
    </submittedName>
</protein>
<dbReference type="AlphaFoldDB" id="A0A177P9N9"/>
<keyword evidence="7" id="KW-0067">ATP-binding</keyword>
<comment type="similarity">
    <text evidence="9">Belongs to the MntA antitoxin family.</text>
</comment>
<keyword evidence="4" id="KW-0548">Nucleotidyltransferase</keyword>
<sequence>MKPSEALESKRMAISQIVGRFRAANPRVFGSVLYGTDRDGSDLDLLVDTLPGATLFDLGGLQLELEDLLAVPVDLLTPGDLPAKFRDRILAEAQPV</sequence>
<keyword evidence="8" id="KW-0460">Magnesium</keyword>
<dbReference type="STRING" id="702114.A1355_18550"/>
<dbReference type="InterPro" id="IPR002934">
    <property type="entry name" value="Polymerase_NTP_transf_dom"/>
</dbReference>
<dbReference type="SUPFAM" id="SSF81301">
    <property type="entry name" value="Nucleotidyltransferase"/>
    <property type="match status" value="1"/>
</dbReference>
<dbReference type="OrthoDB" id="9809323at2"/>
<evidence type="ECO:0000313" key="11">
    <source>
        <dbReference type="EMBL" id="OAI26802.1"/>
    </source>
</evidence>
<evidence type="ECO:0000256" key="4">
    <source>
        <dbReference type="ARBA" id="ARBA00022695"/>
    </source>
</evidence>
<gene>
    <name evidence="11" type="ORF">A1355_18550</name>
</gene>
<keyword evidence="12" id="KW-1185">Reference proteome</keyword>
<reference evidence="12" key="1">
    <citation type="submission" date="2016-03" db="EMBL/GenBank/DDBJ databases">
        <authorList>
            <person name="Heylen K."/>
            <person name="De Vos P."/>
            <person name="Vekeman B."/>
        </authorList>
    </citation>
    <scope>NUCLEOTIDE SEQUENCE [LARGE SCALE GENOMIC DNA]</scope>
    <source>
        <strain evidence="12">R-45383</strain>
    </source>
</reference>
<dbReference type="GO" id="GO:0016779">
    <property type="term" value="F:nucleotidyltransferase activity"/>
    <property type="evidence" value="ECO:0007669"/>
    <property type="project" value="UniProtKB-KW"/>
</dbReference>
<feature type="domain" description="Polymerase nucleotidyl transferase" evidence="10">
    <location>
        <begin position="27"/>
        <end position="93"/>
    </location>
</feature>
<proteinExistence type="inferred from homology"/>
<evidence type="ECO:0000256" key="1">
    <source>
        <dbReference type="ARBA" id="ARBA00001946"/>
    </source>
</evidence>
<dbReference type="CDD" id="cd05403">
    <property type="entry name" value="NT_KNTase_like"/>
    <property type="match status" value="1"/>
</dbReference>
<name>A0A177P9N9_9GAMM</name>
<dbReference type="EMBL" id="LUUK01000025">
    <property type="protein sequence ID" value="OAI26802.1"/>
    <property type="molecule type" value="Genomic_DNA"/>
</dbReference>
<dbReference type="Proteomes" id="UP000077628">
    <property type="component" value="Unassembled WGS sequence"/>
</dbReference>
<evidence type="ECO:0000256" key="5">
    <source>
        <dbReference type="ARBA" id="ARBA00022723"/>
    </source>
</evidence>
<evidence type="ECO:0000256" key="8">
    <source>
        <dbReference type="ARBA" id="ARBA00022842"/>
    </source>
</evidence>
<comment type="caution">
    <text evidence="11">The sequence shown here is derived from an EMBL/GenBank/DDBJ whole genome shotgun (WGS) entry which is preliminary data.</text>
</comment>
<keyword evidence="3 11" id="KW-0808">Transferase</keyword>